<dbReference type="FunFam" id="2.40.10.10:FF:000002">
    <property type="entry name" value="Transmembrane protease serine"/>
    <property type="match status" value="1"/>
</dbReference>
<reference evidence="7 8" key="1">
    <citation type="submission" date="2024-10" db="EMBL/GenBank/DDBJ databases">
        <title>Updated reference genomes for cyclostephanoid diatoms.</title>
        <authorList>
            <person name="Roberts W.R."/>
            <person name="Alverson A.J."/>
        </authorList>
    </citation>
    <scope>NUCLEOTIDE SEQUENCE [LARGE SCALE GENOMIC DNA]</scope>
    <source>
        <strain evidence="7 8">AJA276-08</strain>
    </source>
</reference>
<dbReference type="PROSITE" id="PS00134">
    <property type="entry name" value="TRYPSIN_HIS"/>
    <property type="match status" value="1"/>
</dbReference>
<name>A0ABD3MCP2_9STRA</name>
<dbReference type="AlphaFoldDB" id="A0ABD3MCP2"/>
<keyword evidence="2" id="KW-0843">Virulence</keyword>
<evidence type="ECO:0000313" key="7">
    <source>
        <dbReference type="EMBL" id="KAL3761836.1"/>
    </source>
</evidence>
<keyword evidence="3" id="KW-1015">Disulfide bond</keyword>
<keyword evidence="4" id="KW-0720">Serine protease</keyword>
<dbReference type="SMART" id="SM00020">
    <property type="entry name" value="Tryp_SPc"/>
    <property type="match status" value="1"/>
</dbReference>
<accession>A0ABD3MCP2</accession>
<dbReference type="EMBL" id="JALLAZ020001843">
    <property type="protein sequence ID" value="KAL3761836.1"/>
    <property type="molecule type" value="Genomic_DNA"/>
</dbReference>
<dbReference type="CDD" id="cd00190">
    <property type="entry name" value="Tryp_SPc"/>
    <property type="match status" value="1"/>
</dbReference>
<dbReference type="PROSITE" id="PS50240">
    <property type="entry name" value="TRYPSIN_DOM"/>
    <property type="match status" value="1"/>
</dbReference>
<organism evidence="7 8">
    <name type="scientific">Stephanodiscus triporus</name>
    <dbReference type="NCBI Taxonomy" id="2934178"/>
    <lineage>
        <taxon>Eukaryota</taxon>
        <taxon>Sar</taxon>
        <taxon>Stramenopiles</taxon>
        <taxon>Ochrophyta</taxon>
        <taxon>Bacillariophyta</taxon>
        <taxon>Coscinodiscophyceae</taxon>
        <taxon>Thalassiosirophycidae</taxon>
        <taxon>Stephanodiscales</taxon>
        <taxon>Stephanodiscaceae</taxon>
        <taxon>Stephanodiscus</taxon>
    </lineage>
</organism>
<sequence length="498" mass="53790">LFDHSTTSKEDTKPIRQSQQTSNPFPSICHIEADTILLEMKTCQIALIASGVFSEASAYKLLRGHHSGEGGAQTRIIGGDVADAGKYPYAVSLSLPDWGHFCGGSLIGPDVVLSAAHCALGNALYNITVGRRALNSTDGEVIAVKAEAVHPDFSLLTMDNDFMLIFLNATVTNDVEFVKLQRQIQSSNLSSQTHSLHLTVMGWGDTTASDDVLEISNVLMETEVNVIPNEECALSNGIINGQEWNYHDQITDNMLCAKDLGEDSCNGDSGGPLVLKGIMDGPDVQVGVVSWGYGCARKDFPGVYSRVSSAFDWIREVTCRRSVSPPADFDCDSLELSPTESPTPYPTFEQYPTFGPYPTYSPISSSPTTSSKPSSCTGDTANWVDIEGDGCNWYELNDSPGCEASGNVYTGVMGPATENCCYCFDVQSTIEDLAESIEEVQSNLEDVAELILSNNTLTRDDEVILIEEAQSALEDLMTLISNASVSVAITEENPVFNR</sequence>
<dbReference type="InterPro" id="IPR033116">
    <property type="entry name" value="TRYPSIN_SER"/>
</dbReference>
<dbReference type="InterPro" id="IPR050430">
    <property type="entry name" value="Peptidase_S1"/>
</dbReference>
<dbReference type="Gene3D" id="2.40.10.10">
    <property type="entry name" value="Trypsin-like serine proteases"/>
    <property type="match status" value="1"/>
</dbReference>
<evidence type="ECO:0000256" key="2">
    <source>
        <dbReference type="ARBA" id="ARBA00023026"/>
    </source>
</evidence>
<feature type="non-terminal residue" evidence="7">
    <location>
        <position position="1"/>
    </location>
</feature>
<dbReference type="PRINTS" id="PR00722">
    <property type="entry name" value="CHYMOTRYPSIN"/>
</dbReference>
<protein>
    <recommendedName>
        <fullName evidence="6">Peptidase S1 domain-containing protein</fullName>
    </recommendedName>
</protein>
<evidence type="ECO:0000256" key="5">
    <source>
        <dbReference type="SAM" id="MobiDB-lite"/>
    </source>
</evidence>
<keyword evidence="4" id="KW-0645">Protease</keyword>
<evidence type="ECO:0000256" key="3">
    <source>
        <dbReference type="ARBA" id="ARBA00023157"/>
    </source>
</evidence>
<dbReference type="InterPro" id="IPR009003">
    <property type="entry name" value="Peptidase_S1_PA"/>
</dbReference>
<comment type="caution">
    <text evidence="7">The sequence shown here is derived from an EMBL/GenBank/DDBJ whole genome shotgun (WGS) entry which is preliminary data.</text>
</comment>
<dbReference type="PROSITE" id="PS00135">
    <property type="entry name" value="TRYPSIN_SER"/>
    <property type="match status" value="1"/>
</dbReference>
<feature type="region of interest" description="Disordered" evidence="5">
    <location>
        <begin position="1"/>
        <end position="23"/>
    </location>
</feature>
<evidence type="ECO:0000259" key="6">
    <source>
        <dbReference type="PROSITE" id="PS50240"/>
    </source>
</evidence>
<evidence type="ECO:0000256" key="1">
    <source>
        <dbReference type="ARBA" id="ARBA00007664"/>
    </source>
</evidence>
<dbReference type="InterPro" id="IPR001254">
    <property type="entry name" value="Trypsin_dom"/>
</dbReference>
<dbReference type="PANTHER" id="PTHR24276">
    <property type="entry name" value="POLYSERASE-RELATED"/>
    <property type="match status" value="1"/>
</dbReference>
<dbReference type="Pfam" id="PF00089">
    <property type="entry name" value="Trypsin"/>
    <property type="match status" value="1"/>
</dbReference>
<dbReference type="InterPro" id="IPR043504">
    <property type="entry name" value="Peptidase_S1_PA_chymotrypsin"/>
</dbReference>
<dbReference type="InterPro" id="IPR018114">
    <property type="entry name" value="TRYPSIN_HIS"/>
</dbReference>
<comment type="similarity">
    <text evidence="1">Belongs to the peptidase S1 family.</text>
</comment>
<dbReference type="SUPFAM" id="SSF50494">
    <property type="entry name" value="Trypsin-like serine proteases"/>
    <property type="match status" value="1"/>
</dbReference>
<evidence type="ECO:0000313" key="8">
    <source>
        <dbReference type="Proteomes" id="UP001530315"/>
    </source>
</evidence>
<proteinExistence type="inferred from homology"/>
<dbReference type="GO" id="GO:0008236">
    <property type="term" value="F:serine-type peptidase activity"/>
    <property type="evidence" value="ECO:0007669"/>
    <property type="project" value="UniProtKB-KW"/>
</dbReference>
<keyword evidence="8" id="KW-1185">Reference proteome</keyword>
<feature type="domain" description="Peptidase S1" evidence="6">
    <location>
        <begin position="76"/>
        <end position="319"/>
    </location>
</feature>
<dbReference type="PANTHER" id="PTHR24276:SF91">
    <property type="entry name" value="AT26814P-RELATED"/>
    <property type="match status" value="1"/>
</dbReference>
<feature type="compositionally biased region" description="Basic and acidic residues" evidence="5">
    <location>
        <begin position="1"/>
        <end position="14"/>
    </location>
</feature>
<dbReference type="Proteomes" id="UP001530315">
    <property type="component" value="Unassembled WGS sequence"/>
</dbReference>
<gene>
    <name evidence="7" type="ORF">ACHAW5_001944</name>
</gene>
<dbReference type="GO" id="GO:0006508">
    <property type="term" value="P:proteolysis"/>
    <property type="evidence" value="ECO:0007669"/>
    <property type="project" value="UniProtKB-KW"/>
</dbReference>
<evidence type="ECO:0000256" key="4">
    <source>
        <dbReference type="RuleBase" id="RU363034"/>
    </source>
</evidence>
<dbReference type="InterPro" id="IPR001314">
    <property type="entry name" value="Peptidase_S1A"/>
</dbReference>
<keyword evidence="4" id="KW-0378">Hydrolase</keyword>